<dbReference type="Gene3D" id="3.40.50.720">
    <property type="entry name" value="NAD(P)-binding Rossmann-like Domain"/>
    <property type="match status" value="1"/>
</dbReference>
<dbReference type="Pfam" id="PF00984">
    <property type="entry name" value="UDPG_MGDP_dh"/>
    <property type="match status" value="1"/>
</dbReference>
<dbReference type="GO" id="GO:0016616">
    <property type="term" value="F:oxidoreductase activity, acting on the CH-OH group of donors, NAD or NADP as acceptor"/>
    <property type="evidence" value="ECO:0007669"/>
    <property type="project" value="InterPro"/>
</dbReference>
<organism evidence="4 5">
    <name type="scientific">Candidatus Doudnabacteria bacterium RIFCSPHIGHO2_01_FULL_46_14</name>
    <dbReference type="NCBI Taxonomy" id="1817824"/>
    <lineage>
        <taxon>Bacteria</taxon>
        <taxon>Candidatus Doudnaibacteriota</taxon>
    </lineage>
</organism>
<dbReference type="InterPro" id="IPR036291">
    <property type="entry name" value="NAD(P)-bd_dom_sf"/>
</dbReference>
<feature type="domain" description="UDP-glucose/GDP-mannose dehydrogenase dimerisation" evidence="2">
    <location>
        <begin position="162"/>
        <end position="266"/>
    </location>
</feature>
<dbReference type="InterPro" id="IPR008927">
    <property type="entry name" value="6-PGluconate_DH-like_C_sf"/>
</dbReference>
<evidence type="ECO:0008006" key="6">
    <source>
        <dbReference type="Google" id="ProtNLM"/>
    </source>
</evidence>
<evidence type="ECO:0000259" key="2">
    <source>
        <dbReference type="Pfam" id="PF00984"/>
    </source>
</evidence>
<comment type="caution">
    <text evidence="4">The sequence shown here is derived from an EMBL/GenBank/DDBJ whole genome shotgun (WGS) entry which is preliminary data.</text>
</comment>
<evidence type="ECO:0000256" key="1">
    <source>
        <dbReference type="ARBA" id="ARBA00006601"/>
    </source>
</evidence>
<dbReference type="InterPro" id="IPR013328">
    <property type="entry name" value="6PGD_dom2"/>
</dbReference>
<accession>A0A1F5NKR8</accession>
<dbReference type="AlphaFoldDB" id="A0A1F5NKR8"/>
<protein>
    <recommendedName>
        <fullName evidence="6">UDP-glucose/GDP-mannose dehydrogenase dimerisation domain-containing protein</fullName>
    </recommendedName>
</protein>
<dbReference type="GO" id="GO:0051287">
    <property type="term" value="F:NAD binding"/>
    <property type="evidence" value="ECO:0007669"/>
    <property type="project" value="InterPro"/>
</dbReference>
<dbReference type="EMBL" id="MFEK01000014">
    <property type="protein sequence ID" value="OGE78102.1"/>
    <property type="molecule type" value="Genomic_DNA"/>
</dbReference>
<comment type="similarity">
    <text evidence="1">Belongs to the UDP-glucose/GDP-mannose dehydrogenase family.</text>
</comment>
<gene>
    <name evidence="4" type="ORF">A2751_02985</name>
</gene>
<dbReference type="SUPFAM" id="SSF51735">
    <property type="entry name" value="NAD(P)-binding Rossmann-fold domains"/>
    <property type="match status" value="1"/>
</dbReference>
<dbReference type="PANTHER" id="PTHR43750">
    <property type="entry name" value="UDP-GLUCOSE 6-DEHYDROGENASE TUAD"/>
    <property type="match status" value="1"/>
</dbReference>
<name>A0A1F5NKR8_9BACT</name>
<dbReference type="PANTHER" id="PTHR43750:SF3">
    <property type="entry name" value="UDP-GLUCOSE 6-DEHYDROGENASE TUAD"/>
    <property type="match status" value="1"/>
</dbReference>
<evidence type="ECO:0000313" key="4">
    <source>
        <dbReference type="EMBL" id="OGE78102.1"/>
    </source>
</evidence>
<evidence type="ECO:0000313" key="5">
    <source>
        <dbReference type="Proteomes" id="UP000176864"/>
    </source>
</evidence>
<proteinExistence type="inferred from homology"/>
<feature type="domain" description="UDP-glucose/GDP-mannose dehydrogenase N-terminal" evidence="3">
    <location>
        <begin position="36"/>
        <end position="138"/>
    </location>
</feature>
<dbReference type="Pfam" id="PF03721">
    <property type="entry name" value="UDPG_MGDP_dh_N"/>
    <property type="match status" value="1"/>
</dbReference>
<evidence type="ECO:0000259" key="3">
    <source>
        <dbReference type="Pfam" id="PF03721"/>
    </source>
</evidence>
<dbReference type="Proteomes" id="UP000176864">
    <property type="component" value="Unassembled WGS sequence"/>
</dbReference>
<dbReference type="SUPFAM" id="SSF48179">
    <property type="entry name" value="6-phosphogluconate dehydrogenase C-terminal domain-like"/>
    <property type="match status" value="1"/>
</dbReference>
<dbReference type="InterPro" id="IPR014026">
    <property type="entry name" value="UDP-Glc/GDP-Man_DH_dimer"/>
</dbReference>
<dbReference type="InterPro" id="IPR001732">
    <property type="entry name" value="UDP-Glc/GDP-Man_DH_N"/>
</dbReference>
<reference evidence="4 5" key="1">
    <citation type="journal article" date="2016" name="Nat. Commun.">
        <title>Thousands of microbial genomes shed light on interconnected biogeochemical processes in an aquifer system.</title>
        <authorList>
            <person name="Anantharaman K."/>
            <person name="Brown C.T."/>
            <person name="Hug L.A."/>
            <person name="Sharon I."/>
            <person name="Castelle C.J."/>
            <person name="Probst A.J."/>
            <person name="Thomas B.C."/>
            <person name="Singh A."/>
            <person name="Wilkins M.J."/>
            <person name="Karaoz U."/>
            <person name="Brodie E.L."/>
            <person name="Williams K.H."/>
            <person name="Hubbard S.S."/>
            <person name="Banfield J.F."/>
        </authorList>
    </citation>
    <scope>NUCLEOTIDE SEQUENCE [LARGE SCALE GENOMIC DNA]</scope>
</reference>
<sequence>MHDKHKIGIVGGGVVGGAVKNFFTEAKVYDKYKNLDSIEEVASARFIFICVPTPFENGLDLSMVDDAVANVVSHLADPENQLVAIKSTAWPGTTQSYQDKYPEANFAFNPEFLRDKTANEDFINNDRQIVGYTSKTKDSPLVKELLEILPRAPYEKIMPAVDAEMIKYAGNTFLALQVIFANQVFDICEASGISYEQVKEAVKADKRIGKTHWEVFHTESSLAANISDAYRGYGGKCFPKDINSLIHEGQKIGVDVSLFEVGREVNLKLNGGKYDK</sequence>
<dbReference type="STRING" id="1817824.A2751_02985"/>
<dbReference type="Gene3D" id="1.10.1040.10">
    <property type="entry name" value="N-(1-d-carboxylethyl)-l-norvaline Dehydrogenase, domain 2"/>
    <property type="match status" value="1"/>
</dbReference>